<name>A0A2T2WFM6_9FIRM</name>
<organism evidence="2 3">
    <name type="scientific">Sulfobacillus acidophilus</name>
    <dbReference type="NCBI Taxonomy" id="53633"/>
    <lineage>
        <taxon>Bacteria</taxon>
        <taxon>Bacillati</taxon>
        <taxon>Bacillota</taxon>
        <taxon>Clostridia</taxon>
        <taxon>Eubacteriales</taxon>
        <taxon>Clostridiales Family XVII. Incertae Sedis</taxon>
        <taxon>Sulfobacillus</taxon>
    </lineage>
</organism>
<comment type="caution">
    <text evidence="2">The sequence shown here is derived from an EMBL/GenBank/DDBJ whole genome shotgun (WGS) entry which is preliminary data.</text>
</comment>
<evidence type="ECO:0000259" key="1">
    <source>
        <dbReference type="Pfam" id="PF00849"/>
    </source>
</evidence>
<dbReference type="InterPro" id="IPR020103">
    <property type="entry name" value="PsdUridine_synth_cat_dom_sf"/>
</dbReference>
<dbReference type="GO" id="GO:0006396">
    <property type="term" value="P:RNA processing"/>
    <property type="evidence" value="ECO:0007669"/>
    <property type="project" value="UniProtKB-ARBA"/>
</dbReference>
<dbReference type="AlphaFoldDB" id="A0A2T2WFM6"/>
<dbReference type="GO" id="GO:0009982">
    <property type="term" value="F:pseudouridine synthase activity"/>
    <property type="evidence" value="ECO:0007669"/>
    <property type="project" value="InterPro"/>
</dbReference>
<dbReference type="EMBL" id="PXYV01000044">
    <property type="protein sequence ID" value="PSR21029.1"/>
    <property type="molecule type" value="Genomic_DNA"/>
</dbReference>
<dbReference type="GO" id="GO:0003723">
    <property type="term" value="F:RNA binding"/>
    <property type="evidence" value="ECO:0007669"/>
    <property type="project" value="InterPro"/>
</dbReference>
<gene>
    <name evidence="2" type="ORF">C7B45_12385</name>
</gene>
<dbReference type="SUPFAM" id="SSF55120">
    <property type="entry name" value="Pseudouridine synthase"/>
    <property type="match status" value="1"/>
</dbReference>
<dbReference type="Pfam" id="PF00849">
    <property type="entry name" value="PseudoU_synth_2"/>
    <property type="match status" value="1"/>
</dbReference>
<dbReference type="InterPro" id="IPR006145">
    <property type="entry name" value="PsdUridine_synth_RsuA/RluA"/>
</dbReference>
<dbReference type="Proteomes" id="UP000241848">
    <property type="component" value="Unassembled WGS sequence"/>
</dbReference>
<sequence length="194" mass="21629">MDKTPQLPITPMALDLWYEGPGFVVADKPQGMAVHPDRADGEGTLVNGLLQSNRWLAEMETSHAPGVIHRLMAQDRGLVLVAKSEDMAEALRGLYREQAITFSYRVRIAKDVRPVATELVTVFGHQVYDDVSVWDIDSPLGDTEQLRSEWLGEVSRDAYFVAYRMDIPAPRTHIQVGLGERIGLPAIDLYTVPT</sequence>
<dbReference type="GO" id="GO:0001522">
    <property type="term" value="P:pseudouridine synthesis"/>
    <property type="evidence" value="ECO:0007669"/>
    <property type="project" value="InterPro"/>
</dbReference>
<reference evidence="2 3" key="1">
    <citation type="journal article" date="2014" name="BMC Genomics">
        <title>Comparison of environmental and isolate Sulfobacillus genomes reveals diverse carbon, sulfur, nitrogen, and hydrogen metabolisms.</title>
        <authorList>
            <person name="Justice N.B."/>
            <person name="Norman A."/>
            <person name="Brown C.T."/>
            <person name="Singh A."/>
            <person name="Thomas B.C."/>
            <person name="Banfield J.F."/>
        </authorList>
    </citation>
    <scope>NUCLEOTIDE SEQUENCE [LARGE SCALE GENOMIC DNA]</scope>
    <source>
        <strain evidence="2">AMDSBA3</strain>
    </source>
</reference>
<accession>A0A2T2WFM6</accession>
<proteinExistence type="predicted"/>
<evidence type="ECO:0000313" key="2">
    <source>
        <dbReference type="EMBL" id="PSR21029.1"/>
    </source>
</evidence>
<evidence type="ECO:0000313" key="3">
    <source>
        <dbReference type="Proteomes" id="UP000241848"/>
    </source>
</evidence>
<feature type="domain" description="Pseudouridine synthase RsuA/RluA-like" evidence="1">
    <location>
        <begin position="23"/>
        <end position="111"/>
    </location>
</feature>
<protein>
    <recommendedName>
        <fullName evidence="1">Pseudouridine synthase RsuA/RluA-like domain-containing protein</fullName>
    </recommendedName>
</protein>
<dbReference type="Gene3D" id="3.30.2350.10">
    <property type="entry name" value="Pseudouridine synthase"/>
    <property type="match status" value="1"/>
</dbReference>
<dbReference type="GO" id="GO:0140098">
    <property type="term" value="F:catalytic activity, acting on RNA"/>
    <property type="evidence" value="ECO:0007669"/>
    <property type="project" value="UniProtKB-ARBA"/>
</dbReference>